<organism evidence="1 2">
    <name type="scientific">Gossypium laxum</name>
    <dbReference type="NCBI Taxonomy" id="34288"/>
    <lineage>
        <taxon>Eukaryota</taxon>
        <taxon>Viridiplantae</taxon>
        <taxon>Streptophyta</taxon>
        <taxon>Embryophyta</taxon>
        <taxon>Tracheophyta</taxon>
        <taxon>Spermatophyta</taxon>
        <taxon>Magnoliopsida</taxon>
        <taxon>eudicotyledons</taxon>
        <taxon>Gunneridae</taxon>
        <taxon>Pentapetalae</taxon>
        <taxon>rosids</taxon>
        <taxon>malvids</taxon>
        <taxon>Malvales</taxon>
        <taxon>Malvaceae</taxon>
        <taxon>Malvoideae</taxon>
        <taxon>Gossypium</taxon>
    </lineage>
</organism>
<dbReference type="EMBL" id="JABEZV010000006">
    <property type="protein sequence ID" value="MBA0713743.1"/>
    <property type="molecule type" value="Genomic_DNA"/>
</dbReference>
<protein>
    <submittedName>
        <fullName evidence="1">Uncharacterized protein</fullName>
    </submittedName>
</protein>
<evidence type="ECO:0000313" key="2">
    <source>
        <dbReference type="Proteomes" id="UP000593574"/>
    </source>
</evidence>
<reference evidence="1 2" key="1">
    <citation type="journal article" date="2019" name="Genome Biol. Evol.">
        <title>Insights into the evolution of the New World diploid cottons (Gossypium, subgenus Houzingenia) based on genome sequencing.</title>
        <authorList>
            <person name="Grover C.E."/>
            <person name="Arick M.A. 2nd"/>
            <person name="Thrash A."/>
            <person name="Conover J.L."/>
            <person name="Sanders W.S."/>
            <person name="Peterson D.G."/>
            <person name="Frelichowski J.E."/>
            <person name="Scheffler J.A."/>
            <person name="Scheffler B.E."/>
            <person name="Wendel J.F."/>
        </authorList>
    </citation>
    <scope>NUCLEOTIDE SEQUENCE [LARGE SCALE GENOMIC DNA]</scope>
    <source>
        <strain evidence="1">4</strain>
        <tissue evidence="1">Leaf</tissue>
    </source>
</reference>
<sequence length="107" mass="12067">MPLKESMEYLAESISAFANSNLGAEITVETNVQNFLRAFQEYNAEHMPDVVCLVELRVSGKKANLIIEKLGFNYSHRVEAVGFSKDTCKRKLLWEGLRSANPNLSFP</sequence>
<proteinExistence type="predicted"/>
<evidence type="ECO:0000313" key="1">
    <source>
        <dbReference type="EMBL" id="MBA0713743.1"/>
    </source>
</evidence>
<dbReference type="Proteomes" id="UP000593574">
    <property type="component" value="Unassembled WGS sequence"/>
</dbReference>
<keyword evidence="2" id="KW-1185">Reference proteome</keyword>
<gene>
    <name evidence="1" type="ORF">Golax_012759</name>
</gene>
<name>A0A7J8ZPJ4_9ROSI</name>
<dbReference type="AlphaFoldDB" id="A0A7J8ZPJ4"/>
<accession>A0A7J8ZPJ4</accession>
<comment type="caution">
    <text evidence="1">The sequence shown here is derived from an EMBL/GenBank/DDBJ whole genome shotgun (WGS) entry which is preliminary data.</text>
</comment>